<comment type="similarity">
    <text evidence="1">Belongs to the 4HPPD family.</text>
</comment>
<dbReference type="PANTHER" id="PTHR11959">
    <property type="entry name" value="4-HYDROXYPHENYLPYRUVATE DIOXYGENASE"/>
    <property type="match status" value="1"/>
</dbReference>
<evidence type="ECO:0000256" key="3">
    <source>
        <dbReference type="ARBA" id="ARBA00022737"/>
    </source>
</evidence>
<dbReference type="EC" id="1.13.11.27" evidence="7"/>
<feature type="binding site" evidence="5">
    <location>
        <position position="174"/>
    </location>
    <ligand>
        <name>Fe cation</name>
        <dbReference type="ChEBI" id="CHEBI:24875"/>
    </ligand>
</feature>
<evidence type="ECO:0000313" key="7">
    <source>
        <dbReference type="EMBL" id="NGY04946.1"/>
    </source>
</evidence>
<dbReference type="RefSeq" id="WP_166255320.1">
    <property type="nucleotide sequence ID" value="NZ_JAAMOW010000004.1"/>
</dbReference>
<dbReference type="InterPro" id="IPR004360">
    <property type="entry name" value="Glyas_Fos-R_dOase_dom"/>
</dbReference>
<dbReference type="Proteomes" id="UP000472676">
    <property type="component" value="Unassembled WGS sequence"/>
</dbReference>
<dbReference type="PIRSF" id="PIRSF009283">
    <property type="entry name" value="HPP_dOase"/>
    <property type="match status" value="1"/>
</dbReference>
<dbReference type="NCBIfam" id="TIGR01263">
    <property type="entry name" value="4HPPD"/>
    <property type="match status" value="1"/>
</dbReference>
<dbReference type="GO" id="GO:0003868">
    <property type="term" value="F:4-hydroxyphenylpyruvate dioxygenase activity"/>
    <property type="evidence" value="ECO:0007669"/>
    <property type="project" value="UniProtKB-EC"/>
</dbReference>
<keyword evidence="7" id="KW-0560">Oxidoreductase</keyword>
<dbReference type="Pfam" id="PF00903">
    <property type="entry name" value="Glyoxalase"/>
    <property type="match status" value="1"/>
</dbReference>
<dbReference type="GO" id="GO:0006572">
    <property type="term" value="P:L-tyrosine catabolic process"/>
    <property type="evidence" value="ECO:0007669"/>
    <property type="project" value="TreeGrafter"/>
</dbReference>
<dbReference type="SUPFAM" id="SSF54593">
    <property type="entry name" value="Glyoxalase/Bleomycin resistance protein/Dihydroxybiphenyl dioxygenase"/>
    <property type="match status" value="1"/>
</dbReference>
<keyword evidence="7" id="KW-0223">Dioxygenase</keyword>
<dbReference type="CDD" id="cd07250">
    <property type="entry name" value="HPPD_C_like"/>
    <property type="match status" value="1"/>
</dbReference>
<evidence type="ECO:0000313" key="8">
    <source>
        <dbReference type="Proteomes" id="UP000472676"/>
    </source>
</evidence>
<dbReference type="GO" id="GO:0046872">
    <property type="term" value="F:metal ion binding"/>
    <property type="evidence" value="ECO:0007669"/>
    <property type="project" value="UniProtKB-KW"/>
</dbReference>
<evidence type="ECO:0000256" key="5">
    <source>
        <dbReference type="PIRSR" id="PIRSR009283-1"/>
    </source>
</evidence>
<dbReference type="FunFam" id="3.10.180.10:FF:000007">
    <property type="entry name" value="4-hydroxyphenylpyruvate dioxygenase"/>
    <property type="match status" value="1"/>
</dbReference>
<protein>
    <submittedName>
        <fullName evidence="7">4-hydroxyphenylpyruvate dioxygenase</fullName>
        <ecNumber evidence="7">1.13.11.27</ecNumber>
    </submittedName>
</protein>
<reference evidence="7 8" key="1">
    <citation type="journal article" date="2014" name="Int. J. Syst. Evol. Microbiol.">
        <title>Solimonas terrae sp. nov., isolated from soil.</title>
        <authorList>
            <person name="Kim S.J."/>
            <person name="Moon J.Y."/>
            <person name="Weon H.Y."/>
            <person name="Ahn J.H."/>
            <person name="Chen W.M."/>
            <person name="Kwon S.W."/>
        </authorList>
    </citation>
    <scope>NUCLEOTIDE SEQUENCE [LARGE SCALE GENOMIC DNA]</scope>
    <source>
        <strain evidence="7 8">KIS83-12</strain>
    </source>
</reference>
<comment type="caution">
    <text evidence="7">The sequence shown here is derived from an EMBL/GenBank/DDBJ whole genome shotgun (WGS) entry which is preliminary data.</text>
</comment>
<accession>A0A6M2BQR6</accession>
<sequence length="364" mass="40729">MNKDITHNPLATDGFEFVEFTAPGAEGIAQLHRLFEMMGFTAVARHRRKDVTLFRQNDINFLVNATPYTHFQQFAHTHGPSACAMGWRVADAPAAHAYAIAQGAVAFDTRPGFMELNLPAVYGIGNSVLYFVDRYDRTAGAQAGAEHSIYDVDFRFFDGVEHRPAGVGLDVIDHLTHNVSRGNMQTWGGFYERIANFREIRYFDIEGKQTGLVSRAMTSPCGKIRIPINESSDDKSQIEEFIREYRGEGIQHIALSTRDIYTTVEALRARGVQFMDTPETYYARVDARVPDHGEPLARLQELSILIDGAPVEGILLQIFTSTVIGPIFFEIIQRKGNEGFGEGNFKALFESIEEDQIRRGVLAA</sequence>
<dbReference type="EMBL" id="JAAMOW010000004">
    <property type="protein sequence ID" value="NGY04946.1"/>
    <property type="molecule type" value="Genomic_DNA"/>
</dbReference>
<feature type="binding site" evidence="5">
    <location>
        <position position="252"/>
    </location>
    <ligand>
        <name>Fe cation</name>
        <dbReference type="ChEBI" id="CHEBI:24875"/>
    </ligand>
</feature>
<evidence type="ECO:0000259" key="6">
    <source>
        <dbReference type="PROSITE" id="PS51819"/>
    </source>
</evidence>
<feature type="domain" description="VOC" evidence="6">
    <location>
        <begin position="14"/>
        <end position="134"/>
    </location>
</feature>
<keyword evidence="3" id="KW-0677">Repeat</keyword>
<dbReference type="InterPro" id="IPR041735">
    <property type="entry name" value="4OHPhenylPyrv_dOase_C"/>
</dbReference>
<dbReference type="PANTHER" id="PTHR11959:SF1">
    <property type="entry name" value="4-HYDROXYPHENYLPYRUVATE DIOXYGENASE"/>
    <property type="match status" value="1"/>
</dbReference>
<dbReference type="Gene3D" id="3.10.180.10">
    <property type="entry name" value="2,3-Dihydroxybiphenyl 1,2-Dioxygenase, domain 1"/>
    <property type="match status" value="2"/>
</dbReference>
<evidence type="ECO:0000256" key="1">
    <source>
        <dbReference type="ARBA" id="ARBA00005877"/>
    </source>
</evidence>
<dbReference type="Pfam" id="PF14696">
    <property type="entry name" value="Glyoxalase_5"/>
    <property type="match status" value="1"/>
</dbReference>
<dbReference type="CDD" id="cd08342">
    <property type="entry name" value="HPPD_N_like"/>
    <property type="match status" value="1"/>
</dbReference>
<keyword evidence="7" id="KW-0670">Pyruvate</keyword>
<evidence type="ECO:0000256" key="2">
    <source>
        <dbReference type="ARBA" id="ARBA00022723"/>
    </source>
</evidence>
<organism evidence="7 8">
    <name type="scientific">Solimonas terrae</name>
    <dbReference type="NCBI Taxonomy" id="1396819"/>
    <lineage>
        <taxon>Bacteria</taxon>
        <taxon>Pseudomonadati</taxon>
        <taxon>Pseudomonadota</taxon>
        <taxon>Gammaproteobacteria</taxon>
        <taxon>Nevskiales</taxon>
        <taxon>Nevskiaceae</taxon>
        <taxon>Solimonas</taxon>
    </lineage>
</organism>
<dbReference type="AlphaFoldDB" id="A0A6M2BQR6"/>
<dbReference type="InterPro" id="IPR037523">
    <property type="entry name" value="VOC_core"/>
</dbReference>
<dbReference type="InterPro" id="IPR005956">
    <property type="entry name" value="4OHPhenylPyrv_dOase"/>
</dbReference>
<keyword evidence="4 5" id="KW-0408">Iron</keyword>
<dbReference type="InterPro" id="IPR041736">
    <property type="entry name" value="4OHPhenylPyrv_dOase_N"/>
</dbReference>
<keyword evidence="8" id="KW-1185">Reference proteome</keyword>
<comment type="cofactor">
    <cofactor evidence="5">
        <name>Fe cation</name>
        <dbReference type="ChEBI" id="CHEBI:24875"/>
    </cofactor>
    <text evidence="5">Binds 1 Fe cation per subunit.</text>
</comment>
<gene>
    <name evidence="7" type="primary">hppD</name>
    <name evidence="7" type="ORF">G7Y85_09220</name>
</gene>
<feature type="domain" description="VOC" evidence="6">
    <location>
        <begin position="171"/>
        <end position="321"/>
    </location>
</feature>
<evidence type="ECO:0000256" key="4">
    <source>
        <dbReference type="ARBA" id="ARBA00023004"/>
    </source>
</evidence>
<dbReference type="InterPro" id="IPR029068">
    <property type="entry name" value="Glyas_Bleomycin-R_OHBP_Dase"/>
</dbReference>
<keyword evidence="2 5" id="KW-0479">Metal-binding</keyword>
<feature type="binding site" evidence="5">
    <location>
        <position position="330"/>
    </location>
    <ligand>
        <name>Fe cation</name>
        <dbReference type="ChEBI" id="CHEBI:24875"/>
    </ligand>
</feature>
<dbReference type="PROSITE" id="PS51819">
    <property type="entry name" value="VOC"/>
    <property type="match status" value="2"/>
</dbReference>
<proteinExistence type="inferred from homology"/>
<name>A0A6M2BQR6_9GAMM</name>